<name>A0AA39IL29_9BILA</name>
<evidence type="ECO:0000313" key="1">
    <source>
        <dbReference type="EMBL" id="KAK0425591.1"/>
    </source>
</evidence>
<dbReference type="Proteomes" id="UP001175271">
    <property type="component" value="Unassembled WGS sequence"/>
</dbReference>
<dbReference type="AlphaFoldDB" id="A0AA39IL29"/>
<sequence>MPRPTKRQVAMKTLANEKKKMVNNQPAAVEQVERQVMNDAIVHPMRTLFAPVDVAHHYVDAYRNGRSGKLHIPVP</sequence>
<gene>
    <name evidence="1" type="ORF">QR680_009275</name>
</gene>
<reference evidence="1" key="1">
    <citation type="submission" date="2023-06" db="EMBL/GenBank/DDBJ databases">
        <title>Genomic analysis of the entomopathogenic nematode Steinernema hermaphroditum.</title>
        <authorList>
            <person name="Schwarz E.M."/>
            <person name="Heppert J.K."/>
            <person name="Baniya A."/>
            <person name="Schwartz H.T."/>
            <person name="Tan C.-H."/>
            <person name="Antoshechkin I."/>
            <person name="Sternberg P.W."/>
            <person name="Goodrich-Blair H."/>
            <person name="Dillman A.R."/>
        </authorList>
    </citation>
    <scope>NUCLEOTIDE SEQUENCE</scope>
    <source>
        <strain evidence="1">PS9179</strain>
        <tissue evidence="1">Whole animal</tissue>
    </source>
</reference>
<proteinExistence type="predicted"/>
<protein>
    <submittedName>
        <fullName evidence="1">Uncharacterized protein</fullName>
    </submittedName>
</protein>
<dbReference type="EMBL" id="JAUCMV010000001">
    <property type="protein sequence ID" value="KAK0425591.1"/>
    <property type="molecule type" value="Genomic_DNA"/>
</dbReference>
<accession>A0AA39IL29</accession>
<keyword evidence="2" id="KW-1185">Reference proteome</keyword>
<organism evidence="1 2">
    <name type="scientific">Steinernema hermaphroditum</name>
    <dbReference type="NCBI Taxonomy" id="289476"/>
    <lineage>
        <taxon>Eukaryota</taxon>
        <taxon>Metazoa</taxon>
        <taxon>Ecdysozoa</taxon>
        <taxon>Nematoda</taxon>
        <taxon>Chromadorea</taxon>
        <taxon>Rhabditida</taxon>
        <taxon>Tylenchina</taxon>
        <taxon>Panagrolaimomorpha</taxon>
        <taxon>Strongyloidoidea</taxon>
        <taxon>Steinernematidae</taxon>
        <taxon>Steinernema</taxon>
    </lineage>
</organism>
<comment type="caution">
    <text evidence="1">The sequence shown here is derived from an EMBL/GenBank/DDBJ whole genome shotgun (WGS) entry which is preliminary data.</text>
</comment>
<evidence type="ECO:0000313" key="2">
    <source>
        <dbReference type="Proteomes" id="UP001175271"/>
    </source>
</evidence>